<protein>
    <recommendedName>
        <fullName evidence="3">DUF4352 domain-containing protein</fullName>
    </recommendedName>
</protein>
<organism evidence="4 5">
    <name type="scientific">Thermobifida fusca TM51</name>
    <dbReference type="NCBI Taxonomy" id="1169414"/>
    <lineage>
        <taxon>Bacteria</taxon>
        <taxon>Bacillati</taxon>
        <taxon>Actinomycetota</taxon>
        <taxon>Actinomycetes</taxon>
        <taxon>Streptosporangiales</taxon>
        <taxon>Nocardiopsidaceae</taxon>
        <taxon>Thermobifida</taxon>
    </lineage>
</organism>
<keyword evidence="1" id="KW-0732">Signal</keyword>
<gene>
    <name evidence="4" type="ORF">TM51_00170</name>
</gene>
<dbReference type="EMBL" id="AOSG01000001">
    <property type="protein sequence ID" value="EOR72830.1"/>
    <property type="molecule type" value="Genomic_DNA"/>
</dbReference>
<feature type="domain" description="DUF4352" evidence="3">
    <location>
        <begin position="64"/>
        <end position="178"/>
    </location>
</feature>
<dbReference type="Proteomes" id="UP000014184">
    <property type="component" value="Unassembled WGS sequence"/>
</dbReference>
<comment type="caution">
    <text evidence="4">The sequence shown here is derived from an EMBL/GenBank/DDBJ whole genome shotgun (WGS) entry which is preliminary data.</text>
</comment>
<evidence type="ECO:0000313" key="5">
    <source>
        <dbReference type="Proteomes" id="UP000014184"/>
    </source>
</evidence>
<evidence type="ECO:0000259" key="3">
    <source>
        <dbReference type="Pfam" id="PF11611"/>
    </source>
</evidence>
<feature type="transmembrane region" description="Helical" evidence="2">
    <location>
        <begin position="6"/>
        <end position="29"/>
    </location>
</feature>
<reference evidence="4 5" key="1">
    <citation type="journal article" date="2013" name="Genome Announc.">
        <title>Draft Genome Sequence of the Lignocellulose Decomposer Thermobifida fusca Strain TM51.</title>
        <authorList>
            <person name="Toth A."/>
            <person name="Barna T."/>
            <person name="Nagy I."/>
            <person name="Horvath B."/>
            <person name="Nagy I."/>
            <person name="Tancsics A."/>
            <person name="Kriszt B."/>
            <person name="Baka E."/>
            <person name="Fekete C."/>
            <person name="Kukolya J."/>
        </authorList>
    </citation>
    <scope>NUCLEOTIDE SEQUENCE [LARGE SCALE GENOMIC DNA]</scope>
    <source>
        <strain evidence="4 5">TM51</strain>
    </source>
</reference>
<dbReference type="InterPro" id="IPR029051">
    <property type="entry name" value="DUF4352"/>
</dbReference>
<dbReference type="AlphaFoldDB" id="A0A9P2TD61"/>
<evidence type="ECO:0000313" key="4">
    <source>
        <dbReference type="EMBL" id="EOR72830.1"/>
    </source>
</evidence>
<sequence length="193" mass="19985">MEKTVWTVAAGGGAVLVLGALLVVGVHVLPEQAPAPLRSVSGAPRTPFLPRFEKTPEPDDFRGVTATAGDWRLQVTGVHVDGDGILTSDAGEQVRAPAGMTYHVFTLRVVNRGTEPSSFAPSAATAASVAGETFPNDPEAEQVVAAATEPLLLGPGDAADTAVVFAAPPDTRLYEIVLTLDYGAVFANLEARP</sequence>
<dbReference type="Gene3D" id="2.60.40.1240">
    <property type="match status" value="1"/>
</dbReference>
<keyword evidence="5" id="KW-1185">Reference proteome</keyword>
<keyword evidence="2" id="KW-0472">Membrane</keyword>
<proteinExistence type="predicted"/>
<name>A0A9P2TD61_THEFU</name>
<evidence type="ECO:0000256" key="1">
    <source>
        <dbReference type="ARBA" id="ARBA00022729"/>
    </source>
</evidence>
<keyword evidence="2" id="KW-1133">Transmembrane helix</keyword>
<dbReference type="Pfam" id="PF11611">
    <property type="entry name" value="DUF4352"/>
    <property type="match status" value="1"/>
</dbReference>
<keyword evidence="2" id="KW-0812">Transmembrane</keyword>
<accession>A0A9P2TD61</accession>
<evidence type="ECO:0000256" key="2">
    <source>
        <dbReference type="SAM" id="Phobius"/>
    </source>
</evidence>
<dbReference type="RefSeq" id="WP_016187945.1">
    <property type="nucleotide sequence ID" value="NZ_AOSG01000001.1"/>
</dbReference>
<dbReference type="InterPro" id="IPR029050">
    <property type="entry name" value="Immunoprotect_excell_Ig-like"/>
</dbReference>